<accession>A0A9Q5Z6S3</accession>
<protein>
    <submittedName>
        <fullName evidence="2">Uncharacterized protein</fullName>
    </submittedName>
</protein>
<dbReference type="GeneID" id="57096976"/>
<evidence type="ECO:0000313" key="3">
    <source>
        <dbReference type="Proteomes" id="UP000222310"/>
    </source>
</evidence>
<dbReference type="EMBL" id="LAHD01000125">
    <property type="protein sequence ID" value="PHJ96618.1"/>
    <property type="molecule type" value="Genomic_DNA"/>
</dbReference>
<gene>
    <name evidence="2" type="ORF">VF08_30015</name>
</gene>
<keyword evidence="1" id="KW-0812">Transmembrane</keyword>
<keyword evidence="1" id="KW-0472">Membrane</keyword>
<proteinExistence type="predicted"/>
<dbReference type="AlphaFoldDB" id="A0A9Q5Z6S3"/>
<sequence>MLKRRTILAGLTVLGLTLAVSTKVYGQSTSGPEAWETVYNEAVAGATTTVTVSIFTILFSLLQFLNLAGFWGG</sequence>
<keyword evidence="1" id="KW-1133">Transmembrane helix</keyword>
<comment type="caution">
    <text evidence="2">The sequence shown here is derived from an EMBL/GenBank/DDBJ whole genome shotgun (WGS) entry which is preliminary data.</text>
</comment>
<name>A0A9Q5Z6S3_NOSLI</name>
<organism evidence="2 3">
    <name type="scientific">Nostoc linckia z8</name>
    <dbReference type="NCBI Taxonomy" id="1628746"/>
    <lineage>
        <taxon>Bacteria</taxon>
        <taxon>Bacillati</taxon>
        <taxon>Cyanobacteriota</taxon>
        <taxon>Cyanophyceae</taxon>
        <taxon>Nostocales</taxon>
        <taxon>Nostocaceae</taxon>
        <taxon>Nostoc</taxon>
    </lineage>
</organism>
<feature type="transmembrane region" description="Helical" evidence="1">
    <location>
        <begin position="50"/>
        <end position="71"/>
    </location>
</feature>
<dbReference type="RefSeq" id="WP_099071322.1">
    <property type="nucleotide sequence ID" value="NZ_LAHD01000125.1"/>
</dbReference>
<dbReference type="Proteomes" id="UP000222310">
    <property type="component" value="Unassembled WGS sequence"/>
</dbReference>
<evidence type="ECO:0000313" key="2">
    <source>
        <dbReference type="EMBL" id="PHJ96618.1"/>
    </source>
</evidence>
<reference evidence="2 3" key="1">
    <citation type="submission" date="2015-02" db="EMBL/GenBank/DDBJ databases">
        <title>Nostoc linckia genome annotation.</title>
        <authorList>
            <person name="Zhou Z."/>
        </authorList>
    </citation>
    <scope>NUCLEOTIDE SEQUENCE [LARGE SCALE GENOMIC DNA]</scope>
    <source>
        <strain evidence="3">z8</strain>
    </source>
</reference>
<evidence type="ECO:0000256" key="1">
    <source>
        <dbReference type="SAM" id="Phobius"/>
    </source>
</evidence>